<reference evidence="8" key="1">
    <citation type="submission" date="2025-08" db="UniProtKB">
        <authorList>
            <consortium name="RefSeq"/>
        </authorList>
    </citation>
    <scope>IDENTIFICATION</scope>
    <source>
        <tissue evidence="8">Whole sample</tissue>
    </source>
</reference>
<feature type="transmembrane region" description="Helical" evidence="5">
    <location>
        <begin position="228"/>
        <end position="250"/>
    </location>
</feature>
<evidence type="ECO:0000256" key="5">
    <source>
        <dbReference type="SAM" id="Phobius"/>
    </source>
</evidence>
<organism evidence="7 8">
    <name type="scientific">Crassostrea virginica</name>
    <name type="common">Eastern oyster</name>
    <dbReference type="NCBI Taxonomy" id="6565"/>
    <lineage>
        <taxon>Eukaryota</taxon>
        <taxon>Metazoa</taxon>
        <taxon>Spiralia</taxon>
        <taxon>Lophotrochozoa</taxon>
        <taxon>Mollusca</taxon>
        <taxon>Bivalvia</taxon>
        <taxon>Autobranchia</taxon>
        <taxon>Pteriomorphia</taxon>
        <taxon>Ostreida</taxon>
        <taxon>Ostreoidea</taxon>
        <taxon>Ostreidae</taxon>
        <taxon>Crassostrea</taxon>
    </lineage>
</organism>
<dbReference type="OrthoDB" id="10021984at2759"/>
<dbReference type="AlphaFoldDB" id="A0A8B8AA66"/>
<dbReference type="GO" id="GO:0022857">
    <property type="term" value="F:transmembrane transporter activity"/>
    <property type="evidence" value="ECO:0007669"/>
    <property type="project" value="InterPro"/>
</dbReference>
<feature type="transmembrane region" description="Helical" evidence="5">
    <location>
        <begin position="396"/>
        <end position="418"/>
    </location>
</feature>
<feature type="transmembrane region" description="Helical" evidence="5">
    <location>
        <begin position="424"/>
        <end position="448"/>
    </location>
</feature>
<sequence>MAYDDVFKVIGSFGRYQKILYLLQTLPVVFTAIQACLSVFILFAPDHRCNDTSSILEYAHRQQSNQSLPMDIHIHSSIGEGLRYTKCEVMYHYSNSTPGRSAPNNATVYSSECRRWVFDMSEFDNTFVTQENLVCRKKLHRTHATMAFMAGFTVGSLGIGIISDRFGRKPAFLISAALHIVSNTVLTWIIDFWVFSMLRFFSGVSVGGLIGTTYVMDLELVGPSMRMLAGTVYMLFWGLGVLLLALMAYLIRDWRWLNLVLALPTIFFLSYYWFVPESTRWLVVRGKTAKAEKILRGIAIKNNRHCPERILTEDHNEACSKKGVSLSAICSSQIFLFRSFVICLNWLVVACVFSGLSLNVSNLGGDVYLNFLLTSIAEIIGFLLCMPLLDRVGRKPVYIVSLLSGGIALVLTIFPILYGQPGLHWVTVLLSLVGKVGSSAAFATIFLYSAEFFPTIIRNSALGVANFSARVGGMLAPYIVDLGLVVGGDLGRVLPMAVFGISAVVASLLSLILPETLDRRLPETIEDTVGFDRDRKMNFELDVSVSEPLQGQSSDDRGIT</sequence>
<evidence type="ECO:0000313" key="7">
    <source>
        <dbReference type="Proteomes" id="UP000694844"/>
    </source>
</evidence>
<dbReference type="Gene3D" id="1.20.1250.20">
    <property type="entry name" value="MFS general substrate transporter like domains"/>
    <property type="match status" value="1"/>
</dbReference>
<keyword evidence="4 5" id="KW-0472">Membrane</keyword>
<keyword evidence="2 5" id="KW-0812">Transmembrane</keyword>
<keyword evidence="7" id="KW-1185">Reference proteome</keyword>
<feature type="transmembrane region" description="Helical" evidence="5">
    <location>
        <begin position="256"/>
        <end position="275"/>
    </location>
</feature>
<accession>A0A8B8AA66</accession>
<feature type="transmembrane region" description="Helical" evidence="5">
    <location>
        <begin position="460"/>
        <end position="480"/>
    </location>
</feature>
<feature type="transmembrane region" description="Helical" evidence="5">
    <location>
        <begin position="492"/>
        <end position="513"/>
    </location>
</feature>
<feature type="transmembrane region" description="Helical" evidence="5">
    <location>
        <begin position="20"/>
        <end position="44"/>
    </location>
</feature>
<dbReference type="Proteomes" id="UP000694844">
    <property type="component" value="Chromosome 6"/>
</dbReference>
<dbReference type="InterPro" id="IPR036259">
    <property type="entry name" value="MFS_trans_sf"/>
</dbReference>
<feature type="domain" description="Major facilitator superfamily (MFS) profile" evidence="6">
    <location>
        <begin position="72"/>
        <end position="518"/>
    </location>
</feature>
<feature type="transmembrane region" description="Helical" evidence="5">
    <location>
        <begin position="368"/>
        <end position="389"/>
    </location>
</feature>
<feature type="transmembrane region" description="Helical" evidence="5">
    <location>
        <begin position="170"/>
        <end position="190"/>
    </location>
</feature>
<feature type="transmembrane region" description="Helical" evidence="5">
    <location>
        <begin position="196"/>
        <end position="216"/>
    </location>
</feature>
<dbReference type="InterPro" id="IPR011701">
    <property type="entry name" value="MFS"/>
</dbReference>
<keyword evidence="3 5" id="KW-1133">Transmembrane helix</keyword>
<evidence type="ECO:0000256" key="1">
    <source>
        <dbReference type="ARBA" id="ARBA00004141"/>
    </source>
</evidence>
<dbReference type="KEGG" id="cvn:111100455"/>
<dbReference type="PROSITE" id="PS50850">
    <property type="entry name" value="MFS"/>
    <property type="match status" value="1"/>
</dbReference>
<dbReference type="GO" id="GO:0016020">
    <property type="term" value="C:membrane"/>
    <property type="evidence" value="ECO:0007669"/>
    <property type="project" value="UniProtKB-SubCell"/>
</dbReference>
<dbReference type="RefSeq" id="XP_022288070.1">
    <property type="nucleotide sequence ID" value="XM_022432362.1"/>
</dbReference>
<comment type="subcellular location">
    <subcellularLocation>
        <location evidence="1">Membrane</location>
        <topology evidence="1">Multi-pass membrane protein</topology>
    </subcellularLocation>
</comment>
<dbReference type="PANTHER" id="PTHR24064">
    <property type="entry name" value="SOLUTE CARRIER FAMILY 22 MEMBER"/>
    <property type="match status" value="1"/>
</dbReference>
<gene>
    <name evidence="8" type="primary">LOC111100455</name>
</gene>
<dbReference type="GeneID" id="111100455"/>
<name>A0A8B8AA66_CRAVI</name>
<evidence type="ECO:0000256" key="3">
    <source>
        <dbReference type="ARBA" id="ARBA00022989"/>
    </source>
</evidence>
<dbReference type="InterPro" id="IPR020846">
    <property type="entry name" value="MFS_dom"/>
</dbReference>
<evidence type="ECO:0000256" key="2">
    <source>
        <dbReference type="ARBA" id="ARBA00022692"/>
    </source>
</evidence>
<dbReference type="PROSITE" id="PS00216">
    <property type="entry name" value="SUGAR_TRANSPORT_1"/>
    <property type="match status" value="1"/>
</dbReference>
<feature type="transmembrane region" description="Helical" evidence="5">
    <location>
        <begin position="144"/>
        <end position="163"/>
    </location>
</feature>
<feature type="transmembrane region" description="Helical" evidence="5">
    <location>
        <begin position="335"/>
        <end position="356"/>
    </location>
</feature>
<dbReference type="SUPFAM" id="SSF103473">
    <property type="entry name" value="MFS general substrate transporter"/>
    <property type="match status" value="1"/>
</dbReference>
<proteinExistence type="predicted"/>
<dbReference type="Pfam" id="PF07690">
    <property type="entry name" value="MFS_1"/>
    <property type="match status" value="1"/>
</dbReference>
<dbReference type="CDD" id="cd17317">
    <property type="entry name" value="MFS_SLC22"/>
    <property type="match status" value="1"/>
</dbReference>
<evidence type="ECO:0000313" key="8">
    <source>
        <dbReference type="RefSeq" id="XP_022288070.1"/>
    </source>
</evidence>
<protein>
    <submittedName>
        <fullName evidence="8">Organic cation transporter protein-like</fullName>
    </submittedName>
</protein>
<evidence type="ECO:0000256" key="4">
    <source>
        <dbReference type="ARBA" id="ARBA00023136"/>
    </source>
</evidence>
<dbReference type="InterPro" id="IPR005829">
    <property type="entry name" value="Sugar_transporter_CS"/>
</dbReference>
<evidence type="ECO:0000259" key="6">
    <source>
        <dbReference type="PROSITE" id="PS50850"/>
    </source>
</evidence>